<dbReference type="Gene3D" id="3.90.550.10">
    <property type="entry name" value="Spore Coat Polysaccharide Biosynthesis Protein SpsA, Chain A"/>
    <property type="match status" value="1"/>
</dbReference>
<dbReference type="RefSeq" id="WP_051514193.1">
    <property type="nucleotide sequence ID" value="NZ_AVFL01000070.1"/>
</dbReference>
<dbReference type="PANTHER" id="PTHR43685">
    <property type="entry name" value="GLYCOSYLTRANSFERASE"/>
    <property type="match status" value="1"/>
</dbReference>
<dbReference type="AlphaFoldDB" id="W9GPH4"/>
<gene>
    <name evidence="2" type="ORF">N825_34380</name>
</gene>
<protein>
    <recommendedName>
        <fullName evidence="1">Glycosyltransferase 2-like domain-containing protein</fullName>
    </recommendedName>
</protein>
<comment type="caution">
    <text evidence="2">The sequence shown here is derived from an EMBL/GenBank/DDBJ whole genome shotgun (WGS) entry which is preliminary data.</text>
</comment>
<organism evidence="2 3">
    <name type="scientific">Skermanella stibiiresistens SB22</name>
    <dbReference type="NCBI Taxonomy" id="1385369"/>
    <lineage>
        <taxon>Bacteria</taxon>
        <taxon>Pseudomonadati</taxon>
        <taxon>Pseudomonadota</taxon>
        <taxon>Alphaproteobacteria</taxon>
        <taxon>Rhodospirillales</taxon>
        <taxon>Azospirillaceae</taxon>
        <taxon>Skermanella</taxon>
    </lineage>
</organism>
<keyword evidence="3" id="KW-1185">Reference proteome</keyword>
<evidence type="ECO:0000259" key="1">
    <source>
        <dbReference type="Pfam" id="PF00535"/>
    </source>
</evidence>
<feature type="domain" description="Glycosyltransferase 2-like" evidence="1">
    <location>
        <begin position="59"/>
        <end position="208"/>
    </location>
</feature>
<dbReference type="InterPro" id="IPR029044">
    <property type="entry name" value="Nucleotide-diphossugar_trans"/>
</dbReference>
<reference evidence="2 3" key="1">
    <citation type="submission" date="2013-08" db="EMBL/GenBank/DDBJ databases">
        <title>The genome sequence of Skermanella stibiiresistens.</title>
        <authorList>
            <person name="Zhu W."/>
            <person name="Wang G."/>
        </authorList>
    </citation>
    <scope>NUCLEOTIDE SEQUENCE [LARGE SCALE GENOMIC DNA]</scope>
    <source>
        <strain evidence="2 3">SB22</strain>
    </source>
</reference>
<evidence type="ECO:0000313" key="3">
    <source>
        <dbReference type="Proteomes" id="UP000019486"/>
    </source>
</evidence>
<name>W9GPH4_9PROT</name>
<dbReference type="InterPro" id="IPR001173">
    <property type="entry name" value="Glyco_trans_2-like"/>
</dbReference>
<dbReference type="PANTHER" id="PTHR43685:SF2">
    <property type="entry name" value="GLYCOSYLTRANSFERASE 2-LIKE DOMAIN-CONTAINING PROTEIN"/>
    <property type="match status" value="1"/>
</dbReference>
<dbReference type="InterPro" id="IPR050834">
    <property type="entry name" value="Glycosyltransf_2"/>
</dbReference>
<dbReference type="GO" id="GO:0044010">
    <property type="term" value="P:single-species biofilm formation"/>
    <property type="evidence" value="ECO:0007669"/>
    <property type="project" value="TreeGrafter"/>
</dbReference>
<dbReference type="Proteomes" id="UP000019486">
    <property type="component" value="Unassembled WGS sequence"/>
</dbReference>
<evidence type="ECO:0000313" key="2">
    <source>
        <dbReference type="EMBL" id="EWY35785.1"/>
    </source>
</evidence>
<dbReference type="PATRIC" id="fig|1385369.3.peg.7166"/>
<proteinExistence type="predicted"/>
<dbReference type="EMBL" id="AVFL01000070">
    <property type="protein sequence ID" value="EWY35785.1"/>
    <property type="molecule type" value="Genomic_DNA"/>
</dbReference>
<dbReference type="OrthoDB" id="6383742at2"/>
<accession>W9GPH4</accession>
<dbReference type="SUPFAM" id="SSF53448">
    <property type="entry name" value="Nucleotide-diphospho-sugar transferases"/>
    <property type="match status" value="1"/>
</dbReference>
<dbReference type="Pfam" id="PF00535">
    <property type="entry name" value="Glycos_transf_2"/>
    <property type="match status" value="1"/>
</dbReference>
<dbReference type="STRING" id="1385369.N825_34380"/>
<sequence>MSFAVTRLLVLQQLVLMIPKGLKETVRAVLFPARPPLAAPVEWLDAPLVRRQDRQPLVSVIIPCFNYGRFLGDAIASVRAQTLRDIEIIVVDDGSTDAVTQDVMAALERVDDIILLRQENQGAPAARNAGLRIARGIYVCCLDADDTMEPTYLEKCVLLMEGNAGVSLAYSWLRVTGSEERVWKSESLDLDRLRYYNHVSISAVFRREAGLSGGGFCAAMREGYEDWEFWLRLGAEGHRGEVIPEPLVNYRRHPAAFMNRARKRHAELFDTIYRRNKAVFEDAGARRAVRGGYRDRPVSDPFANLNDPGQYDQSRLAVVLVLSRAAPPGLLEGIALMVGDAAALVVVRVGRTETLETTGGRAPDYILSHVLAPGFHGRFIRHLVMTRPVRAVLWFDPDHETAGEPVGWREMLGLAETPLLGVITRSDRAPPQGIDFRMTIRPDGGVDGDCEEGRRLKMALRPKATSSLTFPAP</sequence>
<dbReference type="CDD" id="cd00761">
    <property type="entry name" value="Glyco_tranf_GTA_type"/>
    <property type="match status" value="1"/>
</dbReference>